<dbReference type="AlphaFoldDB" id="M9RLW6"/>
<protein>
    <recommendedName>
        <fullName evidence="1">PilZ domain-containing protein</fullName>
    </recommendedName>
</protein>
<evidence type="ECO:0000313" key="3">
    <source>
        <dbReference type="Proteomes" id="UP000004688"/>
    </source>
</evidence>
<dbReference type="Proteomes" id="UP000004688">
    <property type="component" value="Chromosome"/>
</dbReference>
<evidence type="ECO:0000259" key="1">
    <source>
        <dbReference type="Pfam" id="PF07238"/>
    </source>
</evidence>
<accession>M9RLW6</accession>
<keyword evidence="3" id="KW-1185">Reference proteome</keyword>
<evidence type="ECO:0000313" key="2">
    <source>
        <dbReference type="EMBL" id="AGI72753.1"/>
    </source>
</evidence>
<organism evidence="2 3">
    <name type="scientific">Octadecabacter arcticus 238</name>
    <dbReference type="NCBI Taxonomy" id="391616"/>
    <lineage>
        <taxon>Bacteria</taxon>
        <taxon>Pseudomonadati</taxon>
        <taxon>Pseudomonadota</taxon>
        <taxon>Alphaproteobacteria</taxon>
        <taxon>Rhodobacterales</taxon>
        <taxon>Roseobacteraceae</taxon>
        <taxon>Octadecabacter</taxon>
    </lineage>
</organism>
<reference evidence="2 3" key="1">
    <citation type="journal article" date="2013" name="PLoS ONE">
        <title>Poles Apart: Arctic and Antarctic Octadecabacter strains Share High Genome Plasticity and a New Type of Xanthorhodopsin.</title>
        <authorList>
            <person name="Vollmers J."/>
            <person name="Voget S."/>
            <person name="Dietrich S."/>
            <person name="Gollnow K."/>
            <person name="Smits M."/>
            <person name="Meyer K."/>
            <person name="Brinkhoff T."/>
            <person name="Simon M."/>
            <person name="Daniel R."/>
        </authorList>
    </citation>
    <scope>NUCLEOTIDE SEQUENCE [LARGE SCALE GENOMIC DNA]</scope>
    <source>
        <strain evidence="2 3">238</strain>
    </source>
</reference>
<dbReference type="HOGENOM" id="CLU_174757_0_0_5"/>
<dbReference type="GO" id="GO:0035438">
    <property type="term" value="F:cyclic-di-GMP binding"/>
    <property type="evidence" value="ECO:0007669"/>
    <property type="project" value="InterPro"/>
</dbReference>
<feature type="domain" description="PilZ" evidence="1">
    <location>
        <begin position="1"/>
        <end position="61"/>
    </location>
</feature>
<name>M9RLW6_9RHOB</name>
<dbReference type="InterPro" id="IPR009875">
    <property type="entry name" value="PilZ_domain"/>
</dbReference>
<dbReference type="KEGG" id="oar:OA238_c27170"/>
<sequence>MSNISETGACVVGMNDIAINEQVELLHNNDRTSAKVCWVRVGKIGLIFDQNLSAGALDRIRYSLRKSTRPRPPQRATFTELR</sequence>
<gene>
    <name evidence="2" type="ORF">OA238_c27170</name>
</gene>
<dbReference type="EMBL" id="CP003742">
    <property type="protein sequence ID" value="AGI72753.1"/>
    <property type="molecule type" value="Genomic_DNA"/>
</dbReference>
<proteinExistence type="predicted"/>
<dbReference type="Pfam" id="PF07238">
    <property type="entry name" value="PilZ"/>
    <property type="match status" value="1"/>
</dbReference>